<dbReference type="Pfam" id="PF01185">
    <property type="entry name" value="Hydrophobin"/>
    <property type="match status" value="1"/>
</dbReference>
<evidence type="ECO:0000256" key="5">
    <source>
        <dbReference type="ARBA" id="ARBA00023157"/>
    </source>
</evidence>
<feature type="signal peptide" evidence="6">
    <location>
        <begin position="1"/>
        <end position="22"/>
    </location>
</feature>
<name>A0AAD5VE71_9APHY</name>
<evidence type="ECO:0000256" key="6">
    <source>
        <dbReference type="RuleBase" id="RU365009"/>
    </source>
</evidence>
<dbReference type="CDD" id="cd23507">
    <property type="entry name" value="hydrophobin_I"/>
    <property type="match status" value="1"/>
</dbReference>
<comment type="caution">
    <text evidence="7">The sequence shown here is derived from an EMBL/GenBank/DDBJ whole genome shotgun (WGS) entry which is preliminary data.</text>
</comment>
<organism evidence="7 8">
    <name type="scientific">Meripilus lineatus</name>
    <dbReference type="NCBI Taxonomy" id="2056292"/>
    <lineage>
        <taxon>Eukaryota</taxon>
        <taxon>Fungi</taxon>
        <taxon>Dikarya</taxon>
        <taxon>Basidiomycota</taxon>
        <taxon>Agaricomycotina</taxon>
        <taxon>Agaricomycetes</taxon>
        <taxon>Polyporales</taxon>
        <taxon>Meripilaceae</taxon>
        <taxon>Meripilus</taxon>
    </lineage>
</organism>
<proteinExistence type="inferred from homology"/>
<keyword evidence="4 6" id="KW-0964">Secreted</keyword>
<evidence type="ECO:0000256" key="2">
    <source>
        <dbReference type="ARBA" id="ARBA00010446"/>
    </source>
</evidence>
<evidence type="ECO:0000313" key="7">
    <source>
        <dbReference type="EMBL" id="KAJ3491685.1"/>
    </source>
</evidence>
<dbReference type="GO" id="GO:0009277">
    <property type="term" value="C:fungal-type cell wall"/>
    <property type="evidence" value="ECO:0007669"/>
    <property type="project" value="InterPro"/>
</dbReference>
<dbReference type="EMBL" id="JANAWD010000008">
    <property type="protein sequence ID" value="KAJ3491685.1"/>
    <property type="molecule type" value="Genomic_DNA"/>
</dbReference>
<gene>
    <name evidence="7" type="ORF">NLI96_g533</name>
</gene>
<dbReference type="AlphaFoldDB" id="A0AAD5VE71"/>
<reference evidence="7" key="1">
    <citation type="submission" date="2022-07" db="EMBL/GenBank/DDBJ databases">
        <title>Genome Sequence of Physisporinus lineatus.</title>
        <authorList>
            <person name="Buettner E."/>
        </authorList>
    </citation>
    <scope>NUCLEOTIDE SEQUENCE</scope>
    <source>
        <strain evidence="7">VT162</strain>
    </source>
</reference>
<comment type="similarity">
    <text evidence="2 6">Belongs to the fungal hydrophobin family.</text>
</comment>
<keyword evidence="3 6" id="KW-0134">Cell wall</keyword>
<keyword evidence="8" id="KW-1185">Reference proteome</keyword>
<sequence length="111" mass="10805">MFSRATAVLAAVAAISASFVAAMPAAATDGNCSTGPIQCCSQTQTAGAGGPITSLLNLLNIVVPADVLVGLDCSPINVIGVGQSQCSASPVCCQNNNVGGLLSVGCVPVQL</sequence>
<accession>A0AAD5VE71</accession>
<keyword evidence="6" id="KW-0732">Signal</keyword>
<dbReference type="GO" id="GO:0005199">
    <property type="term" value="F:structural constituent of cell wall"/>
    <property type="evidence" value="ECO:0007669"/>
    <property type="project" value="InterPro"/>
</dbReference>
<protein>
    <recommendedName>
        <fullName evidence="6">Hydrophobin</fullName>
    </recommendedName>
</protein>
<evidence type="ECO:0000256" key="4">
    <source>
        <dbReference type="ARBA" id="ARBA00022525"/>
    </source>
</evidence>
<evidence type="ECO:0000256" key="1">
    <source>
        <dbReference type="ARBA" id="ARBA00004191"/>
    </source>
</evidence>
<evidence type="ECO:0000313" key="8">
    <source>
        <dbReference type="Proteomes" id="UP001212997"/>
    </source>
</evidence>
<dbReference type="InterPro" id="IPR001338">
    <property type="entry name" value="Class_I_Hydrophobin"/>
</dbReference>
<keyword evidence="5 6" id="KW-1015">Disulfide bond</keyword>
<dbReference type="Proteomes" id="UP001212997">
    <property type="component" value="Unassembled WGS sequence"/>
</dbReference>
<comment type="subcellular location">
    <subcellularLocation>
        <location evidence="1 6">Secreted</location>
        <location evidence="1 6">Cell wall</location>
    </subcellularLocation>
</comment>
<evidence type="ECO:0000256" key="3">
    <source>
        <dbReference type="ARBA" id="ARBA00022512"/>
    </source>
</evidence>
<feature type="chain" id="PRO_5041781418" description="Hydrophobin" evidence="6">
    <location>
        <begin position="23"/>
        <end position="111"/>
    </location>
</feature>
<dbReference type="SMART" id="SM00075">
    <property type="entry name" value="HYDRO"/>
    <property type="match status" value="1"/>
</dbReference>